<dbReference type="InterPro" id="IPR000212">
    <property type="entry name" value="DNA_helicase_UvrD/REP"/>
</dbReference>
<protein>
    <recommendedName>
        <fullName evidence="1">DNA 3'-5' helicase II</fullName>
    </recommendedName>
</protein>
<evidence type="ECO:0000256" key="1">
    <source>
        <dbReference type="ARBA" id="ARBA00034923"/>
    </source>
</evidence>
<name>A0AA86J3L0_9BURK</name>
<evidence type="ECO:0000313" key="4">
    <source>
        <dbReference type="Proteomes" id="UP001329151"/>
    </source>
</evidence>
<dbReference type="KEGG" id="lto:RGQ30_20300"/>
<dbReference type="AlphaFoldDB" id="A0AA86J3L0"/>
<evidence type="ECO:0000259" key="2">
    <source>
        <dbReference type="Pfam" id="PF09848"/>
    </source>
</evidence>
<dbReference type="PANTHER" id="PTHR11070:SF2">
    <property type="entry name" value="ATP-DEPENDENT DNA HELICASE SRS2"/>
    <property type="match status" value="1"/>
</dbReference>
<keyword evidence="3" id="KW-0378">Hydrolase</keyword>
<dbReference type="SUPFAM" id="SSF52540">
    <property type="entry name" value="P-loop containing nucleoside triphosphate hydrolases"/>
    <property type="match status" value="1"/>
</dbReference>
<dbReference type="GO" id="GO:0005524">
    <property type="term" value="F:ATP binding"/>
    <property type="evidence" value="ECO:0007669"/>
    <property type="project" value="InterPro"/>
</dbReference>
<organism evidence="3 4">
    <name type="scientific">Limnobacter thiooxidans</name>
    <dbReference type="NCBI Taxonomy" id="131080"/>
    <lineage>
        <taxon>Bacteria</taxon>
        <taxon>Pseudomonadati</taxon>
        <taxon>Pseudomonadota</taxon>
        <taxon>Betaproteobacteria</taxon>
        <taxon>Burkholderiales</taxon>
        <taxon>Burkholderiaceae</taxon>
        <taxon>Limnobacter</taxon>
    </lineage>
</organism>
<evidence type="ECO:0000313" key="3">
    <source>
        <dbReference type="EMBL" id="BET26529.1"/>
    </source>
</evidence>
<feature type="domain" description="Schlafen group 3-like DNA/RNA helicase" evidence="2">
    <location>
        <begin position="229"/>
        <end position="340"/>
    </location>
</feature>
<keyword evidence="3" id="KW-0067">ATP-binding</keyword>
<dbReference type="GO" id="GO:0003677">
    <property type="term" value="F:DNA binding"/>
    <property type="evidence" value="ECO:0007669"/>
    <property type="project" value="InterPro"/>
</dbReference>
<gene>
    <name evidence="3" type="ORF">RGQ30_20300</name>
</gene>
<dbReference type="GO" id="GO:0000725">
    <property type="term" value="P:recombinational repair"/>
    <property type="evidence" value="ECO:0007669"/>
    <property type="project" value="TreeGrafter"/>
</dbReference>
<dbReference type="InterPro" id="IPR027417">
    <property type="entry name" value="P-loop_NTPase"/>
</dbReference>
<keyword evidence="3" id="KW-0547">Nucleotide-binding</keyword>
<keyword evidence="3" id="KW-0347">Helicase</keyword>
<dbReference type="InterPro" id="IPR018647">
    <property type="entry name" value="SLFN_3-like_DNA/RNA_helicase"/>
</dbReference>
<proteinExistence type="predicted"/>
<keyword evidence="4" id="KW-1185">Reference proteome</keyword>
<dbReference type="GO" id="GO:0043138">
    <property type="term" value="F:3'-5' DNA helicase activity"/>
    <property type="evidence" value="ECO:0007669"/>
    <property type="project" value="TreeGrafter"/>
</dbReference>
<accession>A0AA86J3L0</accession>
<dbReference type="PANTHER" id="PTHR11070">
    <property type="entry name" value="UVRD / RECB / PCRA DNA HELICASE FAMILY MEMBER"/>
    <property type="match status" value="1"/>
</dbReference>
<reference evidence="3 4" key="1">
    <citation type="submission" date="2023-10" db="EMBL/GenBank/DDBJ databases">
        <title>Complete Genome Sequence of Limnobacter thiooxidans CS-K2T, Isolated from freshwater lake sediments in Bavaria, Germany.</title>
        <authorList>
            <person name="Naruki M."/>
            <person name="Watanabe A."/>
            <person name="Warashina T."/>
            <person name="Morita T."/>
            <person name="Arakawa K."/>
        </authorList>
    </citation>
    <scope>NUCLEOTIDE SEQUENCE [LARGE SCALE GENOMIC DNA]</scope>
    <source>
        <strain evidence="3 4">CS-K2</strain>
    </source>
</reference>
<dbReference type="Gene3D" id="3.40.50.300">
    <property type="entry name" value="P-loop containing nucleotide triphosphate hydrolases"/>
    <property type="match status" value="1"/>
</dbReference>
<sequence>MVCRVFPSDFELNQSAITSAAMAREIQTLKTLQNGLSDSYSVFHSVHWTRVLDSKSRALGEIDFIVMNRSGELLLIEQKTGPLLEAQGDLLKSYSPNQAAKSITFQLSRNQDGLLTKYRKLHNTLLNTTNVLYCPDYKILEAKVSGLDRNQIIDSSETDLLCQKLMKLLPGGQPSNESKQIERFLKNELLIQEDLVRISGAHNQLTTRIAGGLSGWVARLTLDPYKLRVQGTAGSGKTQLAVQEIKVACTKGLKALYVSFNRPLARHMKEIFEGEANVTSLFSFCEELVRAEDSDLAKKRGYVTNSLDDLFELAASIDPPESAKFDLVVVDEGQDFTQQQADFLISWAKPLGKVIWLEDPVQNIYQKPRVSLPNWALINAPVNYRNPKPIAELLHLLLTRISPESGDGLGCANPFEGLPINYLRYDKTNGTDMKRATESAIASFLSKGFNATQISVLSFKGQAKSTLLAFDKLNGLALKKPIINKVDEYTTGELETDTLFRYKGLSNLAIVLTEVEFEELNERVARLLFVGASRAKLALAIVHDSPLEKTISTQAI</sequence>
<dbReference type="Pfam" id="PF09848">
    <property type="entry name" value="SLFN-g3_helicase"/>
    <property type="match status" value="1"/>
</dbReference>
<dbReference type="EMBL" id="AP028947">
    <property type="protein sequence ID" value="BET26529.1"/>
    <property type="molecule type" value="Genomic_DNA"/>
</dbReference>
<dbReference type="Proteomes" id="UP001329151">
    <property type="component" value="Chromosome"/>
</dbReference>